<name>A0A4C1ZID1_EUMVA</name>
<comment type="caution">
    <text evidence="2">The sequence shown here is derived from an EMBL/GenBank/DDBJ whole genome shotgun (WGS) entry which is preliminary data.</text>
</comment>
<protein>
    <submittedName>
        <fullName evidence="2">Uncharacterized protein</fullName>
    </submittedName>
</protein>
<dbReference type="AlphaFoldDB" id="A0A4C1ZID1"/>
<dbReference type="Proteomes" id="UP000299102">
    <property type="component" value="Unassembled WGS sequence"/>
</dbReference>
<accession>A0A4C1ZID1</accession>
<reference evidence="2 3" key="1">
    <citation type="journal article" date="2019" name="Commun. Biol.">
        <title>The bagworm genome reveals a unique fibroin gene that provides high tensile strength.</title>
        <authorList>
            <person name="Kono N."/>
            <person name="Nakamura H."/>
            <person name="Ohtoshi R."/>
            <person name="Tomita M."/>
            <person name="Numata K."/>
            <person name="Arakawa K."/>
        </authorList>
    </citation>
    <scope>NUCLEOTIDE SEQUENCE [LARGE SCALE GENOMIC DNA]</scope>
</reference>
<evidence type="ECO:0000313" key="2">
    <source>
        <dbReference type="EMBL" id="GBP86669.1"/>
    </source>
</evidence>
<feature type="region of interest" description="Disordered" evidence="1">
    <location>
        <begin position="1"/>
        <end position="20"/>
    </location>
</feature>
<evidence type="ECO:0000313" key="3">
    <source>
        <dbReference type="Proteomes" id="UP000299102"/>
    </source>
</evidence>
<organism evidence="2 3">
    <name type="scientific">Eumeta variegata</name>
    <name type="common">Bagworm moth</name>
    <name type="synonym">Eumeta japonica</name>
    <dbReference type="NCBI Taxonomy" id="151549"/>
    <lineage>
        <taxon>Eukaryota</taxon>
        <taxon>Metazoa</taxon>
        <taxon>Ecdysozoa</taxon>
        <taxon>Arthropoda</taxon>
        <taxon>Hexapoda</taxon>
        <taxon>Insecta</taxon>
        <taxon>Pterygota</taxon>
        <taxon>Neoptera</taxon>
        <taxon>Endopterygota</taxon>
        <taxon>Lepidoptera</taxon>
        <taxon>Glossata</taxon>
        <taxon>Ditrysia</taxon>
        <taxon>Tineoidea</taxon>
        <taxon>Psychidae</taxon>
        <taxon>Oiketicinae</taxon>
        <taxon>Eumeta</taxon>
    </lineage>
</organism>
<gene>
    <name evidence="2" type="ORF">EVAR_99330_1</name>
</gene>
<keyword evidence="3" id="KW-1185">Reference proteome</keyword>
<proteinExistence type="predicted"/>
<dbReference type="EMBL" id="BGZK01001808">
    <property type="protein sequence ID" value="GBP86669.1"/>
    <property type="molecule type" value="Genomic_DNA"/>
</dbReference>
<evidence type="ECO:0000256" key="1">
    <source>
        <dbReference type="SAM" id="MobiDB-lite"/>
    </source>
</evidence>
<sequence>MSDFTPLPQEPVVSKSTGTKKEKIQNGVFEVILFLDDIFNPQAVTQEVLVERDVANVSTLVVFQIKQCTICRSSNVIPQVACYPSG</sequence>